<reference evidence="3" key="3">
    <citation type="submission" date="2020-12" db="UniProtKB">
        <authorList>
            <consortium name="EnsemblPlants"/>
        </authorList>
    </citation>
    <scope>IDENTIFICATION</scope>
</reference>
<evidence type="ECO:0000256" key="1">
    <source>
        <dbReference type="SAM" id="MobiDB-lite"/>
    </source>
</evidence>
<protein>
    <recommendedName>
        <fullName evidence="5">WW domain-containing protein</fullName>
    </recommendedName>
</protein>
<dbReference type="AlphaFoldDB" id="A0A2K1JHR9"/>
<feature type="compositionally biased region" description="Polar residues" evidence="1">
    <location>
        <begin position="178"/>
        <end position="189"/>
    </location>
</feature>
<dbReference type="KEGG" id="ppp:112291883"/>
<dbReference type="SUPFAM" id="SSF51045">
    <property type="entry name" value="WW domain"/>
    <property type="match status" value="1"/>
</dbReference>
<sequence length="295" mass="32170">MGRAGRAAPRTCSTLELRTHAFPLTVSVPAATSKQVLSSPASPGTPIQNVPASVRAVRLAWPEDALQAVQRHVVAIRLQSIEVSEPSSRKRSYDCSEVQEAPETSQNEDACGLEVALQSKPALPEDWEQFLDLKTGQFYYFNWSSCKKARRDPRKLICEANNTVREHMREAHIRGESSLEQTDTTSSQNEESDENEVNGDEPGSCPPDVCERTSEVCSVAPARCAVEELGDGDSLFGSNREEHAANSYGKMSKSQQTVMVVSGCQSCSMFVMLCLSSPACPSCGVLVPSEHCEIR</sequence>
<dbReference type="InterPro" id="IPR051105">
    <property type="entry name" value="WWC/KIBRA_Hippo_Reg"/>
</dbReference>
<dbReference type="PaxDb" id="3218-PP1S36_27V6.1"/>
<dbReference type="Gramene" id="Pp3c14_14200V3.1">
    <property type="protein sequence ID" value="Pp3c14_14200V3.1"/>
    <property type="gene ID" value="Pp3c14_14200"/>
</dbReference>
<proteinExistence type="predicted"/>
<dbReference type="GeneID" id="112291883"/>
<dbReference type="Gramene" id="Pp3c14_14200V3.2">
    <property type="protein sequence ID" value="Pp3c14_14200V3.2"/>
    <property type="gene ID" value="Pp3c14_14200"/>
</dbReference>
<evidence type="ECO:0008006" key="5">
    <source>
        <dbReference type="Google" id="ProtNLM"/>
    </source>
</evidence>
<dbReference type="OMA" id="NEDACGL"/>
<dbReference type="EMBL" id="ABEU02000014">
    <property type="protein sequence ID" value="PNR41101.1"/>
    <property type="molecule type" value="Genomic_DNA"/>
</dbReference>
<evidence type="ECO:0000313" key="4">
    <source>
        <dbReference type="Proteomes" id="UP000006727"/>
    </source>
</evidence>
<dbReference type="RefSeq" id="XP_024395604.1">
    <property type="nucleotide sequence ID" value="XM_024539836.2"/>
</dbReference>
<dbReference type="EnsemblPlants" id="Pp3c14_14200V3.1">
    <property type="protein sequence ID" value="Pp3c14_14200V3.1"/>
    <property type="gene ID" value="Pp3c14_14200"/>
</dbReference>
<gene>
    <name evidence="3" type="primary">LOC112291883</name>
    <name evidence="2" type="ORF">PHYPA_018504</name>
</gene>
<organism evidence="2">
    <name type="scientific">Physcomitrium patens</name>
    <name type="common">Spreading-leaved earth moss</name>
    <name type="synonym">Physcomitrella patens</name>
    <dbReference type="NCBI Taxonomy" id="3218"/>
    <lineage>
        <taxon>Eukaryota</taxon>
        <taxon>Viridiplantae</taxon>
        <taxon>Streptophyta</taxon>
        <taxon>Embryophyta</taxon>
        <taxon>Bryophyta</taxon>
        <taxon>Bryophytina</taxon>
        <taxon>Bryopsida</taxon>
        <taxon>Funariidae</taxon>
        <taxon>Funariales</taxon>
        <taxon>Funariaceae</taxon>
        <taxon>Physcomitrium</taxon>
    </lineage>
</organism>
<dbReference type="InterPro" id="IPR036020">
    <property type="entry name" value="WW_dom_sf"/>
</dbReference>
<dbReference type="PANTHER" id="PTHR14791:SF29">
    <property type="entry name" value="PROTEIN KIBRA"/>
    <property type="match status" value="1"/>
</dbReference>
<reference evidence="2 4" key="2">
    <citation type="journal article" date="2018" name="Plant J.">
        <title>The Physcomitrella patens chromosome-scale assembly reveals moss genome structure and evolution.</title>
        <authorList>
            <person name="Lang D."/>
            <person name="Ullrich K.K."/>
            <person name="Murat F."/>
            <person name="Fuchs J."/>
            <person name="Jenkins J."/>
            <person name="Haas F.B."/>
            <person name="Piednoel M."/>
            <person name="Gundlach H."/>
            <person name="Van Bel M."/>
            <person name="Meyberg R."/>
            <person name="Vives C."/>
            <person name="Morata J."/>
            <person name="Symeonidi A."/>
            <person name="Hiss M."/>
            <person name="Muchero W."/>
            <person name="Kamisugi Y."/>
            <person name="Saleh O."/>
            <person name="Blanc G."/>
            <person name="Decker E.L."/>
            <person name="van Gessel N."/>
            <person name="Grimwood J."/>
            <person name="Hayes R.D."/>
            <person name="Graham S.W."/>
            <person name="Gunter L.E."/>
            <person name="McDaniel S.F."/>
            <person name="Hoernstein S.N.W."/>
            <person name="Larsson A."/>
            <person name="Li F.W."/>
            <person name="Perroud P.F."/>
            <person name="Phillips J."/>
            <person name="Ranjan P."/>
            <person name="Rokshar D.S."/>
            <person name="Rothfels C.J."/>
            <person name="Schneider L."/>
            <person name="Shu S."/>
            <person name="Stevenson D.W."/>
            <person name="Thummler F."/>
            <person name="Tillich M."/>
            <person name="Villarreal Aguilar J.C."/>
            <person name="Widiez T."/>
            <person name="Wong G.K."/>
            <person name="Wymore A."/>
            <person name="Zhang Y."/>
            <person name="Zimmer A.D."/>
            <person name="Quatrano R.S."/>
            <person name="Mayer K.F.X."/>
            <person name="Goodstein D."/>
            <person name="Casacuberta J.M."/>
            <person name="Vandepoele K."/>
            <person name="Reski R."/>
            <person name="Cuming A.C."/>
            <person name="Tuskan G.A."/>
            <person name="Maumus F."/>
            <person name="Salse J."/>
            <person name="Schmutz J."/>
            <person name="Rensing S.A."/>
        </authorList>
    </citation>
    <scope>NUCLEOTIDE SEQUENCE [LARGE SCALE GENOMIC DNA]</scope>
    <source>
        <strain evidence="3 4">cv. Gransden 2004</strain>
    </source>
</reference>
<dbReference type="PANTHER" id="PTHR14791">
    <property type="entry name" value="BOMB/KIRA PROTEINS"/>
    <property type="match status" value="1"/>
</dbReference>
<dbReference type="EnsemblPlants" id="Pp3c14_14200V3.2">
    <property type="protein sequence ID" value="Pp3c14_14200V3.2"/>
    <property type="gene ID" value="Pp3c14_14200"/>
</dbReference>
<reference evidence="2 4" key="1">
    <citation type="journal article" date="2008" name="Science">
        <title>The Physcomitrella genome reveals evolutionary insights into the conquest of land by plants.</title>
        <authorList>
            <person name="Rensing S."/>
            <person name="Lang D."/>
            <person name="Zimmer A."/>
            <person name="Terry A."/>
            <person name="Salamov A."/>
            <person name="Shapiro H."/>
            <person name="Nishiyama T."/>
            <person name="Perroud P.-F."/>
            <person name="Lindquist E."/>
            <person name="Kamisugi Y."/>
            <person name="Tanahashi T."/>
            <person name="Sakakibara K."/>
            <person name="Fujita T."/>
            <person name="Oishi K."/>
            <person name="Shin-I T."/>
            <person name="Kuroki Y."/>
            <person name="Toyoda A."/>
            <person name="Suzuki Y."/>
            <person name="Hashimoto A."/>
            <person name="Yamaguchi K."/>
            <person name="Sugano A."/>
            <person name="Kohara Y."/>
            <person name="Fujiyama A."/>
            <person name="Anterola A."/>
            <person name="Aoki S."/>
            <person name="Ashton N."/>
            <person name="Barbazuk W.B."/>
            <person name="Barker E."/>
            <person name="Bennetzen J."/>
            <person name="Bezanilla M."/>
            <person name="Blankenship R."/>
            <person name="Cho S.H."/>
            <person name="Dutcher S."/>
            <person name="Estelle M."/>
            <person name="Fawcett J.A."/>
            <person name="Gundlach H."/>
            <person name="Hanada K."/>
            <person name="Heyl A."/>
            <person name="Hicks K.A."/>
            <person name="Hugh J."/>
            <person name="Lohr M."/>
            <person name="Mayer K."/>
            <person name="Melkozernov A."/>
            <person name="Murata T."/>
            <person name="Nelson D."/>
            <person name="Pils B."/>
            <person name="Prigge M."/>
            <person name="Reiss B."/>
            <person name="Renner T."/>
            <person name="Rombauts S."/>
            <person name="Rushton P."/>
            <person name="Sanderfoot A."/>
            <person name="Schween G."/>
            <person name="Shiu S.-H."/>
            <person name="Stueber K."/>
            <person name="Theodoulou F.L."/>
            <person name="Tu H."/>
            <person name="Van de Peer Y."/>
            <person name="Verrier P.J."/>
            <person name="Waters E."/>
            <person name="Wood A."/>
            <person name="Yang L."/>
            <person name="Cove D."/>
            <person name="Cuming A."/>
            <person name="Hasebe M."/>
            <person name="Lucas S."/>
            <person name="Mishler D.B."/>
            <person name="Reski R."/>
            <person name="Grigoriev I."/>
            <person name="Quatrano R.S."/>
            <person name="Boore J.L."/>
        </authorList>
    </citation>
    <scope>NUCLEOTIDE SEQUENCE [LARGE SCALE GENOMIC DNA]</scope>
    <source>
        <strain evidence="3 4">cv. Gransden 2004</strain>
    </source>
</reference>
<evidence type="ECO:0000313" key="2">
    <source>
        <dbReference type="EMBL" id="PNR41101.1"/>
    </source>
</evidence>
<name>A0A2K1JHR9_PHYPA</name>
<dbReference type="OrthoDB" id="1930512at2759"/>
<dbReference type="Proteomes" id="UP000006727">
    <property type="component" value="Chromosome 14"/>
</dbReference>
<keyword evidence="4" id="KW-1185">Reference proteome</keyword>
<accession>A0A2K1JHR9</accession>
<feature type="compositionally biased region" description="Acidic residues" evidence="1">
    <location>
        <begin position="190"/>
        <end position="199"/>
    </location>
</feature>
<evidence type="ECO:0000313" key="3">
    <source>
        <dbReference type="EnsemblPlants" id="Pp3c14_14200V3.1"/>
    </source>
</evidence>
<feature type="region of interest" description="Disordered" evidence="1">
    <location>
        <begin position="170"/>
        <end position="207"/>
    </location>
</feature>